<keyword evidence="7 16" id="KW-1133">Transmembrane helix</keyword>
<dbReference type="PANTHER" id="PTHR46785">
    <property type="entry name" value="VON WILLEBRAND FACTOR A DOMAIN-CONTAINING PROTEIN 3B"/>
    <property type="match status" value="1"/>
</dbReference>
<evidence type="ECO:0000259" key="18">
    <source>
        <dbReference type="PROSITE" id="PS50234"/>
    </source>
</evidence>
<feature type="coiled-coil region" evidence="14">
    <location>
        <begin position="555"/>
        <end position="582"/>
    </location>
</feature>
<evidence type="ECO:0000259" key="17">
    <source>
        <dbReference type="PROSITE" id="PS50042"/>
    </source>
</evidence>
<evidence type="ECO:0000256" key="3">
    <source>
        <dbReference type="ARBA" id="ARBA00022566"/>
    </source>
</evidence>
<dbReference type="Pfam" id="PF00027">
    <property type="entry name" value="cNMP_binding"/>
    <property type="match status" value="1"/>
</dbReference>
<dbReference type="FunFam" id="1.20.5.170:FF:000069">
    <property type="entry name" value="cGMP-gated cation channel alpha-1"/>
    <property type="match status" value="1"/>
</dbReference>
<evidence type="ECO:0000313" key="20">
    <source>
        <dbReference type="Proteomes" id="UP000886611"/>
    </source>
</evidence>
<dbReference type="InterPro" id="IPR005821">
    <property type="entry name" value="Ion_trans_dom"/>
</dbReference>
<dbReference type="Proteomes" id="UP000886611">
    <property type="component" value="Unassembled WGS sequence"/>
</dbReference>
<keyword evidence="13" id="KW-0844">Vision</keyword>
<dbReference type="Pfam" id="PF15057">
    <property type="entry name" value="DUF4537"/>
    <property type="match status" value="2"/>
</dbReference>
<dbReference type="SUPFAM" id="SSF51206">
    <property type="entry name" value="cAMP-binding domain-like"/>
    <property type="match status" value="1"/>
</dbReference>
<evidence type="ECO:0000256" key="8">
    <source>
        <dbReference type="ARBA" id="ARBA00023065"/>
    </source>
</evidence>
<feature type="region of interest" description="Disordered" evidence="15">
    <location>
        <begin position="861"/>
        <end position="888"/>
    </location>
</feature>
<dbReference type="InterPro" id="IPR018490">
    <property type="entry name" value="cNMP-bd_dom_sf"/>
</dbReference>
<dbReference type="PROSITE" id="PS50234">
    <property type="entry name" value="VWFA"/>
    <property type="match status" value="1"/>
</dbReference>
<evidence type="ECO:0000256" key="10">
    <source>
        <dbReference type="ARBA" id="ARBA00023149"/>
    </source>
</evidence>
<gene>
    <name evidence="19" type="primary">Cnga3</name>
    <name evidence="19" type="ORF">GTO96_0013270</name>
</gene>
<dbReference type="EMBL" id="JAATIS010008602">
    <property type="protein sequence ID" value="KAG2456457.1"/>
    <property type="molecule type" value="Genomic_DNA"/>
</dbReference>
<evidence type="ECO:0000256" key="13">
    <source>
        <dbReference type="ARBA" id="ARBA00023305"/>
    </source>
</evidence>
<dbReference type="FunFam" id="1.20.5.300:FF:000002">
    <property type="entry name" value="Cyclic nucleotide-gated channel alpha 3"/>
    <property type="match status" value="1"/>
</dbReference>
<protein>
    <submittedName>
        <fullName evidence="19">CNGA3 protein</fullName>
    </submittedName>
</protein>
<dbReference type="Gene3D" id="1.10.287.70">
    <property type="match status" value="1"/>
</dbReference>
<dbReference type="InterPro" id="IPR014710">
    <property type="entry name" value="RmlC-like_jellyroll"/>
</dbReference>
<dbReference type="InterPro" id="IPR018488">
    <property type="entry name" value="cNMP-bd_CS"/>
</dbReference>
<dbReference type="InterPro" id="IPR036465">
    <property type="entry name" value="vWFA_dom_sf"/>
</dbReference>
<feature type="non-terminal residue" evidence="19">
    <location>
        <position position="1"/>
    </location>
</feature>
<evidence type="ECO:0000256" key="14">
    <source>
        <dbReference type="SAM" id="Coils"/>
    </source>
</evidence>
<dbReference type="PROSITE" id="PS00888">
    <property type="entry name" value="CNMP_BINDING_1"/>
    <property type="match status" value="1"/>
</dbReference>
<dbReference type="FunFam" id="2.60.120.10:FF:000002">
    <property type="entry name" value="Cyclic nucleotide gated channel alpha 1a"/>
    <property type="match status" value="1"/>
</dbReference>
<keyword evidence="4" id="KW-0716">Sensory transduction</keyword>
<keyword evidence="5 16" id="KW-0812">Transmembrane</keyword>
<feature type="domain" description="Cyclic nucleotide-binding" evidence="17">
    <location>
        <begin position="1533"/>
        <end position="1647"/>
    </location>
</feature>
<accession>A0A8X7WU63</accession>
<evidence type="ECO:0000256" key="9">
    <source>
        <dbReference type="ARBA" id="ARBA00023136"/>
    </source>
</evidence>
<comment type="caution">
    <text evidence="19">The sequence shown here is derived from an EMBL/GenBank/DDBJ whole genome shotgun (WGS) entry which is preliminary data.</text>
</comment>
<dbReference type="PANTHER" id="PTHR46785:SF1">
    <property type="entry name" value="VON WILLEBRAND FACTOR A DOMAIN-CONTAINING PROTEIN 3B"/>
    <property type="match status" value="1"/>
</dbReference>
<name>A0A8X7WU63_POLSE</name>
<dbReference type="CDD" id="cd00038">
    <property type="entry name" value="CAP_ED"/>
    <property type="match status" value="1"/>
</dbReference>
<dbReference type="SUPFAM" id="SSF53300">
    <property type="entry name" value="vWA-like"/>
    <property type="match status" value="1"/>
</dbReference>
<evidence type="ECO:0000256" key="5">
    <source>
        <dbReference type="ARBA" id="ARBA00022692"/>
    </source>
</evidence>
<organism evidence="19 20">
    <name type="scientific">Polypterus senegalus</name>
    <name type="common">Senegal bichir</name>
    <dbReference type="NCBI Taxonomy" id="55291"/>
    <lineage>
        <taxon>Eukaryota</taxon>
        <taxon>Metazoa</taxon>
        <taxon>Chordata</taxon>
        <taxon>Craniata</taxon>
        <taxon>Vertebrata</taxon>
        <taxon>Euteleostomi</taxon>
        <taxon>Actinopterygii</taxon>
        <taxon>Polypteriformes</taxon>
        <taxon>Polypteridae</taxon>
        <taxon>Polypterus</taxon>
    </lineage>
</organism>
<dbReference type="Gene3D" id="2.60.120.10">
    <property type="entry name" value="Jelly Rolls"/>
    <property type="match status" value="1"/>
</dbReference>
<dbReference type="InterPro" id="IPR002035">
    <property type="entry name" value="VWF_A"/>
</dbReference>
<comment type="subcellular location">
    <subcellularLocation>
        <location evidence="1">Membrane</location>
        <topology evidence="1">Multi-pass membrane protein</topology>
    </subcellularLocation>
</comment>
<feature type="transmembrane region" description="Helical" evidence="16">
    <location>
        <begin position="1429"/>
        <end position="1451"/>
    </location>
</feature>
<dbReference type="InterPro" id="IPR042566">
    <property type="entry name" value="L1_C"/>
</dbReference>
<dbReference type="PROSITE" id="PS50042">
    <property type="entry name" value="CNMP_BINDING_3"/>
    <property type="match status" value="1"/>
</dbReference>
<dbReference type="FunFam" id="1.10.287.70:FF:000030">
    <property type="entry name" value="Cyclic nucleotide-gated channel alpha 3"/>
    <property type="match status" value="1"/>
</dbReference>
<keyword evidence="8" id="KW-0406">Ion transport</keyword>
<dbReference type="InterPro" id="IPR000595">
    <property type="entry name" value="cNMP-bd_dom"/>
</dbReference>
<evidence type="ECO:0000256" key="15">
    <source>
        <dbReference type="SAM" id="MobiDB-lite"/>
    </source>
</evidence>
<dbReference type="InterPro" id="IPR032406">
    <property type="entry name" value="CLZ_dom"/>
</dbReference>
<keyword evidence="12" id="KW-0407">Ion channel</keyword>
<evidence type="ECO:0000313" key="19">
    <source>
        <dbReference type="EMBL" id="KAG2456457.1"/>
    </source>
</evidence>
<evidence type="ECO:0000256" key="7">
    <source>
        <dbReference type="ARBA" id="ARBA00022989"/>
    </source>
</evidence>
<keyword evidence="10" id="KW-0114">cAMP</keyword>
<dbReference type="GO" id="GO:0030552">
    <property type="term" value="F:cAMP binding"/>
    <property type="evidence" value="ECO:0007669"/>
    <property type="project" value="UniProtKB-KW"/>
</dbReference>
<feature type="region of interest" description="Disordered" evidence="15">
    <location>
        <begin position="1719"/>
        <end position="1743"/>
    </location>
</feature>
<keyword evidence="9 16" id="KW-0472">Membrane</keyword>
<keyword evidence="2" id="KW-0813">Transport</keyword>
<dbReference type="FunFam" id="1.10.287.630:FF:000001">
    <property type="entry name" value="Cyclic nucleotide-gated channel alpha 3"/>
    <property type="match status" value="1"/>
</dbReference>
<dbReference type="Pfam" id="PF16526">
    <property type="entry name" value="CLZ"/>
    <property type="match status" value="1"/>
</dbReference>
<keyword evidence="11" id="KW-1071">Ligand-gated ion channel</keyword>
<evidence type="ECO:0000256" key="1">
    <source>
        <dbReference type="ARBA" id="ARBA00004141"/>
    </source>
</evidence>
<evidence type="ECO:0000256" key="16">
    <source>
        <dbReference type="SAM" id="Phobius"/>
    </source>
</evidence>
<dbReference type="Pfam" id="PF13768">
    <property type="entry name" value="VWA_3"/>
    <property type="match status" value="2"/>
</dbReference>
<dbReference type="SUPFAM" id="SSF81324">
    <property type="entry name" value="Voltage-gated potassium channels"/>
    <property type="match status" value="1"/>
</dbReference>
<feature type="transmembrane region" description="Helical" evidence="16">
    <location>
        <begin position="1357"/>
        <end position="1375"/>
    </location>
</feature>
<dbReference type="GO" id="GO:0005216">
    <property type="term" value="F:monoatomic ion channel activity"/>
    <property type="evidence" value="ECO:0007669"/>
    <property type="project" value="InterPro"/>
</dbReference>
<reference evidence="19 20" key="1">
    <citation type="journal article" date="2021" name="Cell">
        <title>Tracing the genetic footprints of vertebrate landing in non-teleost ray-finned fishes.</title>
        <authorList>
            <person name="Bi X."/>
            <person name="Wang K."/>
            <person name="Yang L."/>
            <person name="Pan H."/>
            <person name="Jiang H."/>
            <person name="Wei Q."/>
            <person name="Fang M."/>
            <person name="Yu H."/>
            <person name="Zhu C."/>
            <person name="Cai Y."/>
            <person name="He Y."/>
            <person name="Gan X."/>
            <person name="Zeng H."/>
            <person name="Yu D."/>
            <person name="Zhu Y."/>
            <person name="Jiang H."/>
            <person name="Qiu Q."/>
            <person name="Yang H."/>
            <person name="Zhang Y.E."/>
            <person name="Wang W."/>
            <person name="Zhu M."/>
            <person name="He S."/>
            <person name="Zhang G."/>
        </authorList>
    </citation>
    <scope>NUCLEOTIDE SEQUENCE [LARGE SCALE GENOMIC DNA]</scope>
    <source>
        <strain evidence="19">Bchr_013</strain>
    </source>
</reference>
<evidence type="ECO:0000256" key="6">
    <source>
        <dbReference type="ARBA" id="ARBA00022741"/>
    </source>
</evidence>
<evidence type="ECO:0000256" key="12">
    <source>
        <dbReference type="ARBA" id="ARBA00023303"/>
    </source>
</evidence>
<dbReference type="GO" id="GO:0016020">
    <property type="term" value="C:membrane"/>
    <property type="evidence" value="ECO:0007669"/>
    <property type="project" value="UniProtKB-SubCell"/>
</dbReference>
<dbReference type="Gene3D" id="3.30.250.20">
    <property type="entry name" value="L1 transposable element, C-terminal domain"/>
    <property type="match status" value="1"/>
</dbReference>
<dbReference type="PROSITE" id="PS00889">
    <property type="entry name" value="CNMP_BINDING_2"/>
    <property type="match status" value="1"/>
</dbReference>
<keyword evidence="3" id="KW-0116">cAMP-binding</keyword>
<proteinExistence type="predicted"/>
<dbReference type="Gene3D" id="3.40.50.410">
    <property type="entry name" value="von Willebrand factor, type A domain"/>
    <property type="match status" value="1"/>
</dbReference>
<keyword evidence="14" id="KW-0175">Coiled coil</keyword>
<keyword evidence="6" id="KW-0547">Nucleotide-binding</keyword>
<dbReference type="Gene3D" id="1.10.287.630">
    <property type="entry name" value="Helix hairpin bin"/>
    <property type="match status" value="1"/>
</dbReference>
<keyword evidence="20" id="KW-1185">Reference proteome</keyword>
<sequence length="1743" mass="198740">MKFLFFTESSFDLKRKSDRGQLDIPDLSKSNEATALQSRAKKIDDKYEPDVCTLVSSAKWLKQHGLQENKLTITQILSQIGFKHKEAVKRANFYNIKQWLRKADIRYSLLYPANLKVDIQYKYYIFSSTDEAQKELRNTKIIATREQLNQIVDILSRKFQLYEKRLEWLTSGSRQIFGVIQERSITIALDFGSTSHSHYKLCCNVLCNVLKEQVSQIGRFNLICTTKHLEMWQERTAETSGANIESAVQWIYSLDHKSYYGNDNLAEAVLKAMSDITVEAIYIFVVGDIKEAAMESLRKNLVNCQCPVHMVSFNAKNESTMKFLKDLTHLTTGRFHAFAEIINHSDAILPLDFAGSNVQDEGILTQRQPVGGVPQGAGVREDVFLIWQEIEQAKKTLQKVQSLILATTRSAVAVAKDRETIPMEACLSSKLWLQKYGLKAQKVSFYDAFADCAFRHSDGIVEIKCKPLERELQSDAVKGNKLINAKYCDKFAHTLWKDGSLVHIYITAEKCSWYETMMKTVIDTLQKRLEWLQTGSREFFGNILEDQVYVLIDASESMKKKLKVLKETLHQLIQEQLQYKKKFNIVKYDSKPKAWQEKMVEVNDYNLKYVWAWVKNIEAGGSTNTLGALRLAFADPGTKAIYLLTDGRPDQSEDKDLLQTEIHHAKQDLQRALKLRAECVMLDWYHNGNELIQKSSLELSSSRWLKVNSLVAKRLTILDALAPTVVLQKAKYVPVLDKHVCSKVFDEVLPLAHLSSTQKQLSLVNPQAVNLDAYKKKLELVLKTYESRLNLIVWRALTQEQRDKFSTDRPVSFQEHKEALMQALDDLGWPISPEDVSLLEDEIETGLTFLQQATDLQKAAQQIAERGTGAQEKNEEEEKNDSGKSKAAHKKILDPLKGQKVIARSEIDGFYYPGTVAKCIHSKRAIVEFKRGDVQIIPLDFVMSIGGAVPCPTLKIGDFVFVRTKAEDGGDCYVPAVVIATPVRTDISYKFYTVLKYNNKKQMILILPLPALGFQSLQIKQTETATVLERVGDGKSYLISWPDGRTAIQNISFIFGRFSRIQNLTIGDFVLSLAHPSTLTFLPGVIQGTNEIDAKLIVDFCNGKRVPSLCEDTSSELQRVISMETRGLSESRRSSFTGRGAMARLSQFIISLRSWATRHLDHEDQRPDSFLERFRGPELKEVSSRGSNAQSTMGNPDQLGKIKKKKKEVLVIDPASNLYYRWLSIIAVPVMYNWCLLVCRACFDELQTDYIVLWRVLDYSADIVYAVDTFVRFRTGFLEQGLLVKDSKKLREYYMKTLQFKFDVLSMVPTDIASIKVGNNYPELRFNRLLRFARMFEFFDRTETRTNYPNIFRIGNLVLYILIIIHWNACIYFAISKSIGFGTDTWVYPNISHPEYGRLARKYIYSLYWSTLTLTTIGETPPPVKDIEYLFVVFDFLVGVLIFATIVGNVGSMISNMNASRAEFQAKIDSIKQYMQFRKVTKDLEARVIKWFDYLWTNKKTVDEKEVLKNLPDKLKAEIAINVHLDTLKKVRIFQDCEAGLLIELVLKLQPQVFSPGDYICRKGDIGREMYIIKEGKLAVVADDGITQFVVLSDGSYFGEISILNIKGSKSGNRRTANIRSIGYSDLFCLSKDDLMEALTEYPDAKKALEEKGKAILMKDGLIDEEAAKQGADPKDMEEKIERLESSLDVMQTKFARLIAEYTASQQKLKQRLTTVESKMKKLGSSDLSDGMDADNEEDKKDK</sequence>
<dbReference type="SMART" id="SM00100">
    <property type="entry name" value="cNMP"/>
    <property type="match status" value="1"/>
</dbReference>
<evidence type="ECO:0000256" key="4">
    <source>
        <dbReference type="ARBA" id="ARBA00022606"/>
    </source>
</evidence>
<dbReference type="InterPro" id="IPR032770">
    <property type="entry name" value="DUF4537"/>
</dbReference>
<dbReference type="Gene3D" id="1.20.5.300">
    <property type="match status" value="1"/>
</dbReference>
<evidence type="ECO:0000256" key="11">
    <source>
        <dbReference type="ARBA" id="ARBA00023286"/>
    </source>
</evidence>
<dbReference type="GO" id="GO:0030553">
    <property type="term" value="F:cGMP binding"/>
    <property type="evidence" value="ECO:0007669"/>
    <property type="project" value="UniProtKB-ARBA"/>
</dbReference>
<dbReference type="GO" id="GO:0007601">
    <property type="term" value="P:visual perception"/>
    <property type="evidence" value="ECO:0007669"/>
    <property type="project" value="UniProtKB-KW"/>
</dbReference>
<feature type="domain" description="VWFA" evidence="18">
    <location>
        <begin position="547"/>
        <end position="725"/>
    </location>
</feature>
<feature type="transmembrane region" description="Helical" evidence="16">
    <location>
        <begin position="1219"/>
        <end position="1239"/>
    </location>
</feature>
<dbReference type="Pfam" id="PF00520">
    <property type="entry name" value="Ion_trans"/>
    <property type="match status" value="1"/>
</dbReference>
<feature type="non-terminal residue" evidence="19">
    <location>
        <position position="1743"/>
    </location>
</feature>
<evidence type="ECO:0000256" key="2">
    <source>
        <dbReference type="ARBA" id="ARBA00022448"/>
    </source>
</evidence>